<evidence type="ECO:0000313" key="1">
    <source>
        <dbReference type="EMBL" id="MFC0271156.1"/>
    </source>
</evidence>
<name>A0ABV6GBV4_9BACI</name>
<accession>A0ABV6GBV4</accession>
<gene>
    <name evidence="1" type="ORF">ACFFIX_06790</name>
</gene>
<keyword evidence="2" id="KW-1185">Reference proteome</keyword>
<dbReference type="Proteomes" id="UP001589854">
    <property type="component" value="Unassembled WGS sequence"/>
</dbReference>
<dbReference type="EMBL" id="JBHLVO010000003">
    <property type="protein sequence ID" value="MFC0271156.1"/>
    <property type="molecule type" value="Genomic_DNA"/>
</dbReference>
<protein>
    <submittedName>
        <fullName evidence="1">Uncharacterized protein</fullName>
    </submittedName>
</protein>
<proteinExistence type="predicted"/>
<sequence>MSGPGKKLGGSHEKLGADLSKLGTLAAAEHQTLNGFLSTCPQQ</sequence>
<organism evidence="1 2">
    <name type="scientific">Metabacillus herbersteinensis</name>
    <dbReference type="NCBI Taxonomy" id="283816"/>
    <lineage>
        <taxon>Bacteria</taxon>
        <taxon>Bacillati</taxon>
        <taxon>Bacillota</taxon>
        <taxon>Bacilli</taxon>
        <taxon>Bacillales</taxon>
        <taxon>Bacillaceae</taxon>
        <taxon>Metabacillus</taxon>
    </lineage>
</organism>
<reference evidence="1 2" key="1">
    <citation type="submission" date="2024-09" db="EMBL/GenBank/DDBJ databases">
        <authorList>
            <person name="Sun Q."/>
            <person name="Mori K."/>
        </authorList>
    </citation>
    <scope>NUCLEOTIDE SEQUENCE [LARGE SCALE GENOMIC DNA]</scope>
    <source>
        <strain evidence="1 2">CCM 7228</strain>
    </source>
</reference>
<evidence type="ECO:0000313" key="2">
    <source>
        <dbReference type="Proteomes" id="UP001589854"/>
    </source>
</evidence>
<comment type="caution">
    <text evidence="1">The sequence shown here is derived from an EMBL/GenBank/DDBJ whole genome shotgun (WGS) entry which is preliminary data.</text>
</comment>